<dbReference type="eggNOG" id="ENOG502QSTZ">
    <property type="taxonomic scope" value="Eukaryota"/>
</dbReference>
<reference evidence="2" key="2">
    <citation type="submission" date="2018-05" db="EMBL/GenBank/DDBJ databases">
        <title>OpunRS2 (Oryza punctata Reference Sequence Version 2).</title>
        <authorList>
            <person name="Zhang J."/>
            <person name="Kudrna D."/>
            <person name="Lee S."/>
            <person name="Talag J."/>
            <person name="Welchert J."/>
            <person name="Wing R.A."/>
        </authorList>
    </citation>
    <scope>NUCLEOTIDE SEQUENCE [LARGE SCALE GENOMIC DNA]</scope>
</reference>
<dbReference type="PANTHER" id="PTHR34065:SF1">
    <property type="entry name" value="CELL DIVISION CONTROL PROTEIN 14"/>
    <property type="match status" value="1"/>
</dbReference>
<dbReference type="InterPro" id="IPR016024">
    <property type="entry name" value="ARM-type_fold"/>
</dbReference>
<keyword evidence="3" id="KW-1185">Reference proteome</keyword>
<dbReference type="PANTHER" id="PTHR34065">
    <property type="entry name" value="CELL DIVISION CONTROL PROTEIN 14"/>
    <property type="match status" value="1"/>
</dbReference>
<reference evidence="2" key="1">
    <citation type="submission" date="2015-04" db="UniProtKB">
        <authorList>
            <consortium name="EnsemblPlants"/>
        </authorList>
    </citation>
    <scope>IDENTIFICATION</scope>
</reference>
<feature type="compositionally biased region" description="Low complexity" evidence="1">
    <location>
        <begin position="447"/>
        <end position="461"/>
    </location>
</feature>
<protein>
    <submittedName>
        <fullName evidence="2">Uncharacterized protein</fullName>
    </submittedName>
</protein>
<dbReference type="InterPro" id="IPR012535">
    <property type="entry name" value="Cell_div_Cdc14"/>
</dbReference>
<evidence type="ECO:0000256" key="1">
    <source>
        <dbReference type="SAM" id="MobiDB-lite"/>
    </source>
</evidence>
<feature type="region of interest" description="Disordered" evidence="1">
    <location>
        <begin position="443"/>
        <end position="482"/>
    </location>
</feature>
<dbReference type="HOGENOM" id="CLU_040242_0_0_1"/>
<dbReference type="Proteomes" id="UP000026962">
    <property type="component" value="Chromosome 6"/>
</dbReference>
<dbReference type="EnsemblPlants" id="OPUNC06G01590.1">
    <property type="protein sequence ID" value="OPUNC06G01590.1"/>
    <property type="gene ID" value="OPUNC06G01590"/>
</dbReference>
<name>A0A0E0L7A2_ORYPU</name>
<proteinExistence type="predicted"/>
<dbReference type="STRING" id="4537.A0A0E0L7A2"/>
<organism evidence="2">
    <name type="scientific">Oryza punctata</name>
    <name type="common">Red rice</name>
    <dbReference type="NCBI Taxonomy" id="4537"/>
    <lineage>
        <taxon>Eukaryota</taxon>
        <taxon>Viridiplantae</taxon>
        <taxon>Streptophyta</taxon>
        <taxon>Embryophyta</taxon>
        <taxon>Tracheophyta</taxon>
        <taxon>Spermatophyta</taxon>
        <taxon>Magnoliopsida</taxon>
        <taxon>Liliopsida</taxon>
        <taxon>Poales</taxon>
        <taxon>Poaceae</taxon>
        <taxon>BOP clade</taxon>
        <taxon>Oryzoideae</taxon>
        <taxon>Oryzeae</taxon>
        <taxon>Oryzinae</taxon>
        <taxon>Oryza</taxon>
    </lineage>
</organism>
<dbReference type="SUPFAM" id="SSF48371">
    <property type="entry name" value="ARM repeat"/>
    <property type="match status" value="1"/>
</dbReference>
<accession>A0A0E0L7A2</accession>
<dbReference type="Gramene" id="OPUNC06G01590.1">
    <property type="protein sequence ID" value="OPUNC06G01590.1"/>
    <property type="gene ID" value="OPUNC06G01590"/>
</dbReference>
<dbReference type="AlphaFoldDB" id="A0A0E0L7A2"/>
<evidence type="ECO:0000313" key="3">
    <source>
        <dbReference type="Proteomes" id="UP000026962"/>
    </source>
</evidence>
<evidence type="ECO:0000313" key="2">
    <source>
        <dbReference type="EnsemblPlants" id="OPUNC06G01590.1"/>
    </source>
</evidence>
<sequence>MSRKEVVAAAGGAGGAEAGAEGSSSAGVGGGGELAEALARRRLYREVTLALRTGLRDAKADFSFLRARGLRSLLGFLRSTASATDDSQLLLFRHSQSIPDLQVIPVLFQNSLHQPKEDPVVTLDHIFGVEPMKITSPPTDNEIALALRVLEGCCLLYSRCTALAHKYKAVKVILNILANRGPAEQGVCLDALISLMLDSPPNQMALARRRLYREVTLALRTGLRDAKADFSFLRARGLRSLLGFLRSTASATDDSQLLLFRHSQSIPDLQVIPVLFQNSLHQPKEDPVVTLDHIFGVEPMKITSPPTDNEIALALRVLEGCCLLYSRCTALAHKYKAVKVILNILANRGPAEQGVCLDALISLKCGEFLLLLIGHVYAKENSPIHEQMRILFGEQCASLIWAASRFGSTLDVEQRQMALQIQARRNEPVSISPTKSLTLFPHRARASHTPPAASTSPSSSSLRRGVDLPSLPGRRRPFLPPSPIATLPQEVLVPIRGRPFVRPSIGGAAREVTGDRP</sequence>